<evidence type="ECO:0000313" key="1">
    <source>
        <dbReference type="EMBL" id="CTQ51298.1"/>
    </source>
</evidence>
<organism evidence="1 2">
    <name type="scientific">Jannaschia donghaensis</name>
    <dbReference type="NCBI Taxonomy" id="420998"/>
    <lineage>
        <taxon>Bacteria</taxon>
        <taxon>Pseudomonadati</taxon>
        <taxon>Pseudomonadota</taxon>
        <taxon>Alphaproteobacteria</taxon>
        <taxon>Rhodobacterales</taxon>
        <taxon>Roseobacteraceae</taxon>
        <taxon>Jannaschia</taxon>
    </lineage>
</organism>
<evidence type="ECO:0000313" key="2">
    <source>
        <dbReference type="Proteomes" id="UP000049222"/>
    </source>
</evidence>
<dbReference type="AlphaFoldDB" id="A0A0M6YLQ8"/>
<gene>
    <name evidence="1" type="ORF">JDO7802_03337</name>
</gene>
<proteinExistence type="predicted"/>
<accession>A0A0M6YLQ8</accession>
<dbReference type="Proteomes" id="UP000049222">
    <property type="component" value="Unassembled WGS sequence"/>
</dbReference>
<protein>
    <submittedName>
        <fullName evidence="1">Uncharacterized protein</fullName>
    </submittedName>
</protein>
<sequence>MFPLSPMPKRLEENQNTGAFKDLRKQYKGTFAALESSDPLATALSFAALLLNENLQSSTYRIETLVNLALAFGRGKTRLKQKDFRRLYGDMEKGIVARQEDPAEDVFVSNISTMRGNFLVLEGLSEGAGYFLQVFMQMVDSFPKNESYDVIRDPVYALLTLSDEACKRAGLSRNQLGNEMPQAKLTPQDAERISDLRKCLTFSSADLDDLGIKLDDLGEFGFNPSARAKLLKQSLLHNDLERCPVCNKGGNTFLMLPTAVSGSIRRLVFEMVVKAYGLDTFLKALAHEYSKRLKLIPFLGEFGRVQLEFKPAGDTLMASVFRWVDDGRALHILFFMDNLRGFEKTGFGGWDKNQPSTSAAILDHIKLAKAKAEKGDDFKSGIILVVGCGVGRGIMHDVSVLEHEDWDVDFLSVHDFEALSNKNSFAPISLWRLKDAERQVSEAGIKLLNINGLLNLIAWREQLGGHLVPHNQVPDALGDGGACLIMVDQNALRTLRHQTKQEADVHSACKLDGSWTLVRRTSSSLSEEDKSISLYADMLSNESLPALLFEDRGTEWWTQVSGVEGSPRDAIFERWRMLSTWLPRIAQAFGVLEEQHKPPNRLQINATFDGAMAGLAEQPKPFSENELRETFSVSAQTDEAVVTVKANRRFEDAFFNEDNVAEREWVRAACLGVSQLAAEPLPTEQFEDLINSIVPNNRVRQTHAFPAVSFRDFVHHKLPRKPVFINDADTGTLKLFLGWKVRDRKLGATVQGKAECTAYLRQLVEFLENKLINFLRKFEKKSILQRLITNHEAAMCDQETWKRTAAAVSALHEDKGRALEEILKHQSKLNAVFQSSRVLVEVANCVCGLDDGDAFGEFDLAKSMAMMIEIIEFGGWSDAIHYGAMEPALMVAALGDVLANHDFFQEVVVPFGQAGMTSRVERSIQGYGDHFSAPKEKISEPEKKFAAEKEQFSKAWECELGFPIEAHGAFVVACEEVGLAEEKACFVVRKSELTRKVLDLRPELEPHLNKIFHELSLLPRSDWRVAPEGFTDLDRQPWKFRRLLSVLRRPLIQLDDAEDPEIYLWPGMVGDGGKYTFTRYWDAEFREIQIRTKEMLRWNGATKDKTSFNDQVAGRLRELGWTAKSDVGLTQILGRSQDETLGNIKKLGDVDVLAWDEQSRRVIAIECKDLMYRQTPGEIAEQLSSFRGELDAKGKPDLLLKHLNRASALRASLDELRKFTKISDPTLEDYLVFSGQVPMGYAKEGIRSKANMLLFDEIGTLALNT</sequence>
<dbReference type="EMBL" id="CXSU01000012">
    <property type="protein sequence ID" value="CTQ51298.1"/>
    <property type="molecule type" value="Genomic_DNA"/>
</dbReference>
<name>A0A0M6YLQ8_9RHOB</name>
<reference evidence="1 2" key="1">
    <citation type="submission" date="2015-07" db="EMBL/GenBank/DDBJ databases">
        <authorList>
            <person name="Noorani M."/>
        </authorList>
    </citation>
    <scope>NUCLEOTIDE SEQUENCE [LARGE SCALE GENOMIC DNA]</scope>
    <source>
        <strain evidence="1 2">CECT 7802</strain>
    </source>
</reference>
<dbReference type="STRING" id="420998.JDO7802_03337"/>
<keyword evidence="2" id="KW-1185">Reference proteome</keyword>